<sequence length="281" mass="31560">MGYAFASMGGKGKLSNRWICMLKRHSQRAKSEVKAATGLDSIFPAVPRTPASLCSVPDSYAYNQLERHYPQRAVGVQPIEDPSIVADRDVAVVSSLFSIVYLACFTPAKSDAFATIESHFIRTITTAFMMDPSGAGGDVPALESSSSSESLGAFRAQIAGENEAEIYQRIRLIESHQYYNLPPQNAPGDYEQIVREHFDQARSVNHFREILDREYFELQVLERKGLLQDRLHSLMLGEPNLGRILEISPFTDIRSEAYHYIEDQVSAVSSLRHTFQRDRIP</sequence>
<proteinExistence type="predicted"/>
<dbReference type="Proteomes" id="UP001632038">
    <property type="component" value="Unassembled WGS sequence"/>
</dbReference>
<keyword evidence="2" id="KW-1185">Reference proteome</keyword>
<accession>A0ABD3DWH1</accession>
<comment type="caution">
    <text evidence="1">The sequence shown here is derived from an EMBL/GenBank/DDBJ whole genome shotgun (WGS) entry which is preliminary data.</text>
</comment>
<name>A0ABD3DWH1_9LAMI</name>
<evidence type="ECO:0000313" key="2">
    <source>
        <dbReference type="Proteomes" id="UP001632038"/>
    </source>
</evidence>
<dbReference type="AlphaFoldDB" id="A0ABD3DWH1"/>
<gene>
    <name evidence="1" type="ORF">CASFOL_009562</name>
</gene>
<dbReference type="EMBL" id="JAVIJP010000012">
    <property type="protein sequence ID" value="KAL3646595.1"/>
    <property type="molecule type" value="Genomic_DNA"/>
</dbReference>
<reference evidence="2" key="1">
    <citation type="journal article" date="2024" name="IScience">
        <title>Strigolactones Initiate the Formation of Haustorium-like Structures in Castilleja.</title>
        <authorList>
            <person name="Buerger M."/>
            <person name="Peterson D."/>
            <person name="Chory J."/>
        </authorList>
    </citation>
    <scope>NUCLEOTIDE SEQUENCE [LARGE SCALE GENOMIC DNA]</scope>
</reference>
<evidence type="ECO:0000313" key="1">
    <source>
        <dbReference type="EMBL" id="KAL3646595.1"/>
    </source>
</evidence>
<organism evidence="1 2">
    <name type="scientific">Castilleja foliolosa</name>
    <dbReference type="NCBI Taxonomy" id="1961234"/>
    <lineage>
        <taxon>Eukaryota</taxon>
        <taxon>Viridiplantae</taxon>
        <taxon>Streptophyta</taxon>
        <taxon>Embryophyta</taxon>
        <taxon>Tracheophyta</taxon>
        <taxon>Spermatophyta</taxon>
        <taxon>Magnoliopsida</taxon>
        <taxon>eudicotyledons</taxon>
        <taxon>Gunneridae</taxon>
        <taxon>Pentapetalae</taxon>
        <taxon>asterids</taxon>
        <taxon>lamiids</taxon>
        <taxon>Lamiales</taxon>
        <taxon>Orobanchaceae</taxon>
        <taxon>Pedicularideae</taxon>
        <taxon>Castillejinae</taxon>
        <taxon>Castilleja</taxon>
    </lineage>
</organism>
<protein>
    <submittedName>
        <fullName evidence="1">Uncharacterized protein</fullName>
    </submittedName>
</protein>